<organism evidence="1">
    <name type="scientific">Desulfovibrio sp. U5L</name>
    <dbReference type="NCBI Taxonomy" id="596152"/>
    <lineage>
        <taxon>Bacteria</taxon>
        <taxon>Pseudomonadati</taxon>
        <taxon>Thermodesulfobacteriota</taxon>
        <taxon>Desulfovibrionia</taxon>
        <taxon>Desulfovibrionales</taxon>
        <taxon>Desulfovibrionaceae</taxon>
        <taxon>Desulfovibrio</taxon>
    </lineage>
</organism>
<accession>I2Q050</accession>
<reference evidence="1" key="1">
    <citation type="submission" date="2011-11" db="EMBL/GenBank/DDBJ databases">
        <title>Improved High-Quality Draft sequence of Desulfovibrio sp. U5L.</title>
        <authorList>
            <consortium name="US DOE Joint Genome Institute"/>
            <person name="Lucas S."/>
            <person name="Han J."/>
            <person name="Lapidus A."/>
            <person name="Cheng J.-F."/>
            <person name="Goodwin L."/>
            <person name="Pitluck S."/>
            <person name="Peters L."/>
            <person name="Ovchinnikova G."/>
            <person name="Held B."/>
            <person name="Detter J.C."/>
            <person name="Han C."/>
            <person name="Tapia R."/>
            <person name="Land M."/>
            <person name="Hauser L."/>
            <person name="Kyrpides N."/>
            <person name="Ivanova N."/>
            <person name="Pagani I."/>
            <person name="Gabster J."/>
            <person name="Walker C."/>
            <person name="Stolyar S."/>
            <person name="Stahl D."/>
            <person name="Arkin A."/>
            <person name="Dehal P."/>
            <person name="Hazen T."/>
            <person name="Woyke T."/>
        </authorList>
    </citation>
    <scope>NUCLEOTIDE SEQUENCE [LARGE SCALE GENOMIC DNA]</scope>
    <source>
        <strain evidence="1">U5L</strain>
    </source>
</reference>
<gene>
    <name evidence="1" type="ORF">DesU5LDRAFT_1471</name>
</gene>
<name>I2Q050_9BACT</name>
<evidence type="ECO:0000313" key="1">
    <source>
        <dbReference type="EMBL" id="EIG53156.1"/>
    </source>
</evidence>
<dbReference type="AlphaFoldDB" id="I2Q050"/>
<protein>
    <submittedName>
        <fullName evidence="1">Uncharacterized protein</fullName>
    </submittedName>
</protein>
<dbReference type="EMBL" id="JH600068">
    <property type="protein sequence ID" value="EIG53156.1"/>
    <property type="molecule type" value="Genomic_DNA"/>
</dbReference>
<dbReference type="HOGENOM" id="CLU_2507308_0_0_7"/>
<dbReference type="STRING" id="596152.DesU5LDRAFT_1471"/>
<sequence length="85" mass="9038">MPAVSNWQHELHRQQAVPSFDGAPLGLALHGRQGQAVRKLPSSEVAGLRLADTQDQKDDAGKVGVAVRVHGEMFLLLHAPLVAAA</sequence>
<proteinExistence type="predicted"/>